<dbReference type="FunFam" id="3.40.190.10:FF:000050">
    <property type="entry name" value="Sulfonate ABC transporter substrate-binding protein"/>
    <property type="match status" value="1"/>
</dbReference>
<keyword evidence="4" id="KW-0732">Signal</keyword>
<dbReference type="GO" id="GO:0016020">
    <property type="term" value="C:membrane"/>
    <property type="evidence" value="ECO:0007669"/>
    <property type="project" value="InterPro"/>
</dbReference>
<proteinExistence type="inferred from homology"/>
<dbReference type="SMART" id="SM00062">
    <property type="entry name" value="PBPb"/>
    <property type="match status" value="1"/>
</dbReference>
<dbReference type="GO" id="GO:0042626">
    <property type="term" value="F:ATPase-coupled transmembrane transporter activity"/>
    <property type="evidence" value="ECO:0007669"/>
    <property type="project" value="InterPro"/>
</dbReference>
<comment type="similarity">
    <text evidence="2">Belongs to the bacterial solute-binding protein SsuA/TauA family.</text>
</comment>
<evidence type="ECO:0000256" key="6">
    <source>
        <dbReference type="ARBA" id="ARBA00070228"/>
    </source>
</evidence>
<dbReference type="InterPro" id="IPR001638">
    <property type="entry name" value="Solute-binding_3/MltF_N"/>
</dbReference>
<evidence type="ECO:0000256" key="5">
    <source>
        <dbReference type="ARBA" id="ARBA00055538"/>
    </source>
</evidence>
<comment type="subcellular location">
    <subcellularLocation>
        <location evidence="1">Periplasm</location>
    </subcellularLocation>
</comment>
<dbReference type="Proteomes" id="UP000064939">
    <property type="component" value="Chromosome"/>
</dbReference>
<organism evidence="8 9">
    <name type="scientific">Acinetobacter equi</name>
    <dbReference type="NCBI Taxonomy" id="1324350"/>
    <lineage>
        <taxon>Bacteria</taxon>
        <taxon>Pseudomonadati</taxon>
        <taxon>Pseudomonadota</taxon>
        <taxon>Gammaproteobacteria</taxon>
        <taxon>Moraxellales</taxon>
        <taxon>Moraxellaceae</taxon>
        <taxon>Acinetobacter</taxon>
    </lineage>
</organism>
<dbReference type="Gene3D" id="3.40.190.10">
    <property type="entry name" value="Periplasmic binding protein-like II"/>
    <property type="match status" value="2"/>
</dbReference>
<dbReference type="InterPro" id="IPR010067">
    <property type="entry name" value="ABC_SsuA_sub-bd"/>
</dbReference>
<dbReference type="PANTHER" id="PTHR30024:SF42">
    <property type="entry name" value="ALIPHATIC SULFONATES-BINDING PROTEIN-RELATED"/>
    <property type="match status" value="1"/>
</dbReference>
<evidence type="ECO:0000313" key="9">
    <source>
        <dbReference type="Proteomes" id="UP000064939"/>
    </source>
</evidence>
<sequence>MLKEYFPNTKIEWKEFPAGPQMLEALSAGSVDIGSVGNTPPIFAQSGDKELRYVAYEQSHPKTQAIITANNNDQIQNLSDLKGKRIALQRGSSAHDLLDKILQNANLKWTDIIPIWLPPADARAAFDKKTIDAWVTWEPYLSVALDTGHAKVLTDSTPFGNSYSFIIANPTFVQKNPLAINQFIQAINDAAYWIVKNPEKALTNYANTIGLDKKITKQVINKRFQPSLIHPINEEVLKSQQKIADRFAQEKLIPKKIDINNVSFQVIP</sequence>
<evidence type="ECO:0000256" key="1">
    <source>
        <dbReference type="ARBA" id="ARBA00004418"/>
    </source>
</evidence>
<evidence type="ECO:0000256" key="2">
    <source>
        <dbReference type="ARBA" id="ARBA00010742"/>
    </source>
</evidence>
<evidence type="ECO:0000256" key="4">
    <source>
        <dbReference type="ARBA" id="ARBA00022729"/>
    </source>
</evidence>
<dbReference type="EMBL" id="CP012808">
    <property type="protein sequence ID" value="ALH96051.1"/>
    <property type="molecule type" value="Genomic_DNA"/>
</dbReference>
<dbReference type="NCBIfam" id="TIGR01728">
    <property type="entry name" value="SsuA_fam"/>
    <property type="match status" value="1"/>
</dbReference>
<reference evidence="8 9" key="1">
    <citation type="journal article" date="2015" name="Int. J. Syst. Evol. Microbiol.">
        <title>Acinetobacter equi sp. nov. isolated from horse faeces.</title>
        <authorList>
            <person name="Poppel M.T."/>
            <person name="Skiebe E."/>
            <person name="Laue M."/>
            <person name="Bergmann H."/>
            <person name="Ebersberger I."/>
            <person name="Garn T."/>
            <person name="Fruth A."/>
            <person name="Baumgardt S."/>
            <person name="Busse H.J."/>
            <person name="Wilharm G."/>
        </authorList>
    </citation>
    <scope>NUCLEOTIDE SEQUENCE [LARGE SCALE GENOMIC DNA]</scope>
    <source>
        <strain evidence="8 9">114</strain>
    </source>
</reference>
<keyword evidence="3" id="KW-0813">Transport</keyword>
<evidence type="ECO:0000256" key="3">
    <source>
        <dbReference type="ARBA" id="ARBA00022448"/>
    </source>
</evidence>
<dbReference type="KEGG" id="aei:AOY20_11195"/>
<dbReference type="InterPro" id="IPR015168">
    <property type="entry name" value="SsuA/THI5"/>
</dbReference>
<accession>A0A0N7GXZ0</accession>
<feature type="domain" description="Solute-binding protein family 3/N-terminal" evidence="7">
    <location>
        <begin position="1"/>
        <end position="197"/>
    </location>
</feature>
<dbReference type="AlphaFoldDB" id="A0A0N7GXZ0"/>
<dbReference type="PANTHER" id="PTHR30024">
    <property type="entry name" value="ALIPHATIC SULFONATES-BINDING PROTEIN-RELATED"/>
    <property type="match status" value="1"/>
</dbReference>
<name>A0A0N7GXZ0_9GAMM</name>
<protein>
    <recommendedName>
        <fullName evidence="6">Putative aliphatic sulfonates-binding protein</fullName>
    </recommendedName>
</protein>
<keyword evidence="9" id="KW-1185">Reference proteome</keyword>
<dbReference type="Pfam" id="PF09084">
    <property type="entry name" value="NMT1"/>
    <property type="match status" value="1"/>
</dbReference>
<dbReference type="STRING" id="1324350.AOY20_11195"/>
<comment type="function">
    <text evidence="5">Part of a binding-protein-dependent transport system for aliphatic sulfonates. Putative binding protein.</text>
</comment>
<dbReference type="SUPFAM" id="SSF53850">
    <property type="entry name" value="Periplasmic binding protein-like II"/>
    <property type="match status" value="1"/>
</dbReference>
<dbReference type="GO" id="GO:0042597">
    <property type="term" value="C:periplasmic space"/>
    <property type="evidence" value="ECO:0007669"/>
    <property type="project" value="UniProtKB-SubCell"/>
</dbReference>
<evidence type="ECO:0000313" key="8">
    <source>
        <dbReference type="EMBL" id="ALH96051.1"/>
    </source>
</evidence>
<gene>
    <name evidence="8" type="ORF">AOY20_11195</name>
</gene>
<evidence type="ECO:0000259" key="7">
    <source>
        <dbReference type="SMART" id="SM00062"/>
    </source>
</evidence>